<evidence type="ECO:0000256" key="1">
    <source>
        <dbReference type="ARBA" id="ARBA00004123"/>
    </source>
</evidence>
<evidence type="ECO:0000256" key="5">
    <source>
        <dbReference type="ARBA" id="ARBA00022884"/>
    </source>
</evidence>
<evidence type="ECO:0000313" key="14">
    <source>
        <dbReference type="EMBL" id="NDJ92387.1"/>
    </source>
</evidence>
<accession>A0A6G3MEE4</accession>
<dbReference type="OrthoDB" id="439808at2759"/>
<keyword evidence="7" id="KW-0539">Nucleus</keyword>
<protein>
    <recommendedName>
        <fullName evidence="2">Serine/arginine-rich splicing factor 2</fullName>
    </recommendedName>
    <alternativeName>
        <fullName evidence="10">Splicing component, 35 kDa</fullName>
    </alternativeName>
    <alternativeName>
        <fullName evidence="9">Splicing factor SC35</fullName>
    </alternativeName>
    <alternativeName>
        <fullName evidence="8">Splicing factor, arginine/serine-rich 2</fullName>
    </alternativeName>
</protein>
<dbReference type="SMART" id="SM00360">
    <property type="entry name" value="RRM"/>
    <property type="match status" value="1"/>
</dbReference>
<feature type="region of interest" description="Disordered" evidence="12">
    <location>
        <begin position="65"/>
        <end position="144"/>
    </location>
</feature>
<evidence type="ECO:0000256" key="2">
    <source>
        <dbReference type="ARBA" id="ARBA00015058"/>
    </source>
</evidence>
<dbReference type="PANTHER" id="PTHR48028">
    <property type="entry name" value="GLYCINE-RICH RNA-BINDING PROTEIN RZ1A"/>
    <property type="match status" value="1"/>
</dbReference>
<evidence type="ECO:0000256" key="4">
    <source>
        <dbReference type="ARBA" id="ARBA00022737"/>
    </source>
</evidence>
<dbReference type="GO" id="GO:0003729">
    <property type="term" value="F:mRNA binding"/>
    <property type="evidence" value="ECO:0007669"/>
    <property type="project" value="UniProtKB-ARBA"/>
</dbReference>
<evidence type="ECO:0000256" key="11">
    <source>
        <dbReference type="PROSITE-ProRule" id="PRU00176"/>
    </source>
</evidence>
<dbReference type="PROSITE" id="PS50102">
    <property type="entry name" value="RRM"/>
    <property type="match status" value="1"/>
</dbReference>
<dbReference type="SUPFAM" id="SSF54928">
    <property type="entry name" value="RNA-binding domain, RBD"/>
    <property type="match status" value="1"/>
</dbReference>
<evidence type="ECO:0000256" key="7">
    <source>
        <dbReference type="ARBA" id="ARBA00023242"/>
    </source>
</evidence>
<dbReference type="GO" id="GO:0010629">
    <property type="term" value="P:negative regulation of gene expression"/>
    <property type="evidence" value="ECO:0007669"/>
    <property type="project" value="UniProtKB-ARBA"/>
</dbReference>
<dbReference type="EMBL" id="GHBP01000596">
    <property type="protein sequence ID" value="NDJ92387.1"/>
    <property type="molecule type" value="Transcribed_RNA"/>
</dbReference>
<dbReference type="GO" id="GO:0009967">
    <property type="term" value="P:positive regulation of signal transduction"/>
    <property type="evidence" value="ECO:0007669"/>
    <property type="project" value="UniProtKB-ARBA"/>
</dbReference>
<dbReference type="InterPro" id="IPR035979">
    <property type="entry name" value="RBD_domain_sf"/>
</dbReference>
<dbReference type="InterPro" id="IPR051106">
    <property type="entry name" value="RNA-bind/splicing_reg"/>
</dbReference>
<comment type="subcellular location">
    <subcellularLocation>
        <location evidence="1">Nucleus</location>
    </subcellularLocation>
</comment>
<dbReference type="FunFam" id="3.30.70.330:FF:000383">
    <property type="entry name" value="Sex lethal, isoform D"/>
    <property type="match status" value="1"/>
</dbReference>
<dbReference type="GO" id="GO:0006397">
    <property type="term" value="P:mRNA processing"/>
    <property type="evidence" value="ECO:0007669"/>
    <property type="project" value="UniProtKB-KW"/>
</dbReference>
<evidence type="ECO:0000259" key="13">
    <source>
        <dbReference type="PROSITE" id="PS50102"/>
    </source>
</evidence>
<dbReference type="AlphaFoldDB" id="A0A6G3MEE4"/>
<dbReference type="InterPro" id="IPR000504">
    <property type="entry name" value="RRM_dom"/>
</dbReference>
<dbReference type="PANTHER" id="PTHR48028:SF4">
    <property type="entry name" value="SC35-LIKE SPLICING FACTOR"/>
    <property type="match status" value="1"/>
</dbReference>
<dbReference type="GO" id="GO:0005634">
    <property type="term" value="C:nucleus"/>
    <property type="evidence" value="ECO:0007669"/>
    <property type="project" value="UniProtKB-SubCell"/>
</dbReference>
<evidence type="ECO:0000256" key="3">
    <source>
        <dbReference type="ARBA" id="ARBA00022664"/>
    </source>
</evidence>
<organism evidence="14">
    <name type="scientific">Henneguya salminicola</name>
    <name type="common">Myxosporean</name>
    <dbReference type="NCBI Taxonomy" id="69463"/>
    <lineage>
        <taxon>Eukaryota</taxon>
        <taxon>Metazoa</taxon>
        <taxon>Cnidaria</taxon>
        <taxon>Myxozoa</taxon>
        <taxon>Myxosporea</taxon>
        <taxon>Bivalvulida</taxon>
        <taxon>Platysporina</taxon>
        <taxon>Myxobolidae</taxon>
        <taxon>Henneguya</taxon>
    </lineage>
</organism>
<evidence type="ECO:0000256" key="12">
    <source>
        <dbReference type="SAM" id="MobiDB-lite"/>
    </source>
</evidence>
<keyword evidence="6" id="KW-0508">mRNA splicing</keyword>
<proteinExistence type="predicted"/>
<keyword evidence="3" id="KW-0507">mRNA processing</keyword>
<dbReference type="GO" id="GO:0008380">
    <property type="term" value="P:RNA splicing"/>
    <property type="evidence" value="ECO:0007669"/>
    <property type="project" value="UniProtKB-KW"/>
</dbReference>
<keyword evidence="4" id="KW-0677">Repeat</keyword>
<evidence type="ECO:0000256" key="10">
    <source>
        <dbReference type="ARBA" id="ARBA00032663"/>
    </source>
</evidence>
<keyword evidence="5 11" id="KW-0694">RNA-binding</keyword>
<dbReference type="Gene3D" id="3.30.70.330">
    <property type="match status" value="1"/>
</dbReference>
<dbReference type="Pfam" id="PF00076">
    <property type="entry name" value="RRM_1"/>
    <property type="match status" value="1"/>
</dbReference>
<dbReference type="InterPro" id="IPR012677">
    <property type="entry name" value="Nucleotide-bd_a/b_plait_sf"/>
</dbReference>
<evidence type="ECO:0000256" key="8">
    <source>
        <dbReference type="ARBA" id="ARBA00029589"/>
    </source>
</evidence>
<dbReference type="GO" id="GO:0005737">
    <property type="term" value="C:cytoplasm"/>
    <property type="evidence" value="ECO:0007669"/>
    <property type="project" value="UniProtKB-ARBA"/>
</dbReference>
<evidence type="ECO:0000256" key="9">
    <source>
        <dbReference type="ARBA" id="ARBA00029667"/>
    </source>
</evidence>
<evidence type="ECO:0000256" key="6">
    <source>
        <dbReference type="ARBA" id="ARBA00023187"/>
    </source>
</evidence>
<reference evidence="14" key="1">
    <citation type="submission" date="2018-11" db="EMBL/GenBank/DDBJ databases">
        <title>Henneguya salminicola genome and transcriptome.</title>
        <authorList>
            <person name="Yahalomi D."/>
            <person name="Atkinson S.D."/>
            <person name="Neuhof M."/>
            <person name="Chang E.S."/>
            <person name="Philippe H."/>
            <person name="Cartwright P."/>
            <person name="Bartholomew J.L."/>
            <person name="Huchon D."/>
        </authorList>
    </citation>
    <scope>NUCLEOTIDE SEQUENCE</scope>
    <source>
        <strain evidence="14">Hz1</strain>
        <tissue evidence="14">Whole</tissue>
    </source>
</reference>
<feature type="domain" description="RRM" evidence="13">
    <location>
        <begin position="6"/>
        <end position="84"/>
    </location>
</feature>
<feature type="compositionally biased region" description="Basic and acidic residues" evidence="12">
    <location>
        <begin position="71"/>
        <end position="144"/>
    </location>
</feature>
<sequence length="144" mass="17452">MSEERYTVFVGNVPFKFMDEDLRKIFEKIGNVRRVKILRDYSTNRSKGFGYVSFESQSEVDDAIEQMNGHEVGERRLNVQVAREREPRNDDSRPRRDNYRRDDRREDYRGGRDRSYGDSSRDSRRERSSYGERDRPRAHYRDER</sequence>
<name>A0A6G3MEE4_HENSL</name>